<dbReference type="RefSeq" id="WP_157355865.1">
    <property type="nucleotide sequence ID" value="NZ_WRPP01000001.1"/>
</dbReference>
<name>A0A7K1URT8_9NOCA</name>
<dbReference type="EMBL" id="WRPP01000001">
    <property type="protein sequence ID" value="MVU77063.1"/>
    <property type="molecule type" value="Genomic_DNA"/>
</dbReference>
<comment type="caution">
    <text evidence="2">The sequence shown here is derived from an EMBL/GenBank/DDBJ whole genome shotgun (WGS) entry which is preliminary data.</text>
</comment>
<feature type="compositionally biased region" description="Basic and acidic residues" evidence="1">
    <location>
        <begin position="45"/>
        <end position="60"/>
    </location>
</feature>
<evidence type="ECO:0000313" key="3">
    <source>
        <dbReference type="Proteomes" id="UP000466794"/>
    </source>
</evidence>
<accession>A0A7K1URT8</accession>
<proteinExistence type="predicted"/>
<feature type="region of interest" description="Disordered" evidence="1">
    <location>
        <begin position="1"/>
        <end position="91"/>
    </location>
</feature>
<dbReference type="Pfam" id="PF13830">
    <property type="entry name" value="DUF4192"/>
    <property type="match status" value="1"/>
</dbReference>
<evidence type="ECO:0000256" key="1">
    <source>
        <dbReference type="SAM" id="MobiDB-lite"/>
    </source>
</evidence>
<evidence type="ECO:0000313" key="2">
    <source>
        <dbReference type="EMBL" id="MVU77063.1"/>
    </source>
</evidence>
<gene>
    <name evidence="2" type="ORF">GPX89_07355</name>
</gene>
<keyword evidence="3" id="KW-1185">Reference proteome</keyword>
<dbReference type="AlphaFoldDB" id="A0A7K1URT8"/>
<feature type="compositionally biased region" description="Pro residues" evidence="1">
    <location>
        <begin position="1"/>
        <end position="12"/>
    </location>
</feature>
<reference evidence="2 3" key="1">
    <citation type="submission" date="2019-12" db="EMBL/GenBank/DDBJ databases">
        <title>Nocardia sp. nov. ET3-3 isolated from soil.</title>
        <authorList>
            <person name="Kanchanasin P."/>
            <person name="Tanasupawat S."/>
            <person name="Yuki M."/>
            <person name="Kudo T."/>
        </authorList>
    </citation>
    <scope>NUCLEOTIDE SEQUENCE [LARGE SCALE GENOMIC DNA]</scope>
    <source>
        <strain evidence="2 3">ET3-3</strain>
    </source>
</reference>
<protein>
    <submittedName>
        <fullName evidence="2">DUF4192 family protein</fullName>
    </submittedName>
</protein>
<dbReference type="Proteomes" id="UP000466794">
    <property type="component" value="Unassembled WGS sequence"/>
</dbReference>
<dbReference type="InterPro" id="IPR025447">
    <property type="entry name" value="DUF4192"/>
</dbReference>
<sequence>MTAPLEPTPPDSSAPGCDPRGLSGRPPLADTPAGDIDPFESTQAEPREVREPTRRIESRRPLPPPSPANSAGGCEDPPSEEPEEPEPRLRSPGDLIAAVPAMLGFMPAQSLVVIVLAADPRAPGVLAVEMVARMDLDGPGRAATGILVDQVAGICVRHRAVAALALIVDDRATEPERRHRGVHGRRHRDLVAALEHRLHADAVPLTGAWAVRAIGAGLPWWSLSESSSRGPQPDPATSMVTMRHVLDGRPLRGSRKELTDLLAVDQVLCAATSAAMEIAVVAASQRSARLVRHCDPKAQLRFELCRVLRYVELVESGARLTPGQLAEVSVALRDKSLRDIMFGLAPGTRADSAEATWLQLARALPDPDRAEAAALLGYCAYVRGDGPLAGVALDAALSADPEHRMANLLEYGLRFGMHPERLREIAESGREAAAGLGVDLGPER</sequence>
<organism evidence="2 3">
    <name type="scientific">Nocardia terrae</name>
    <dbReference type="NCBI Taxonomy" id="2675851"/>
    <lineage>
        <taxon>Bacteria</taxon>
        <taxon>Bacillati</taxon>
        <taxon>Actinomycetota</taxon>
        <taxon>Actinomycetes</taxon>
        <taxon>Mycobacteriales</taxon>
        <taxon>Nocardiaceae</taxon>
        <taxon>Nocardia</taxon>
    </lineage>
</organism>